<feature type="region of interest" description="Disordered" evidence="1">
    <location>
        <begin position="1"/>
        <end position="25"/>
    </location>
</feature>
<feature type="region of interest" description="Disordered" evidence="1">
    <location>
        <begin position="462"/>
        <end position="573"/>
    </location>
</feature>
<feature type="compositionally biased region" description="Basic and acidic residues" evidence="1">
    <location>
        <begin position="545"/>
        <end position="556"/>
    </location>
</feature>
<evidence type="ECO:0000256" key="1">
    <source>
        <dbReference type="SAM" id="MobiDB-lite"/>
    </source>
</evidence>
<dbReference type="AlphaFoldDB" id="A0A820FIF8"/>
<protein>
    <submittedName>
        <fullName evidence="3">Uncharacterized protein</fullName>
    </submittedName>
</protein>
<reference evidence="3" key="1">
    <citation type="submission" date="2021-02" db="EMBL/GenBank/DDBJ databases">
        <authorList>
            <person name="Nowell W R."/>
        </authorList>
    </citation>
    <scope>NUCLEOTIDE SEQUENCE</scope>
</reference>
<feature type="region of interest" description="Disordered" evidence="1">
    <location>
        <begin position="269"/>
        <end position="305"/>
    </location>
</feature>
<feature type="non-terminal residue" evidence="3">
    <location>
        <position position="1"/>
    </location>
</feature>
<comment type="caution">
    <text evidence="3">The sequence shown here is derived from an EMBL/GenBank/DDBJ whole genome shotgun (WGS) entry which is preliminary data.</text>
</comment>
<dbReference type="EMBL" id="CAJNRF010015845">
    <property type="protein sequence ID" value="CAF2181660.1"/>
    <property type="molecule type" value="Genomic_DNA"/>
</dbReference>
<dbReference type="Proteomes" id="UP000663866">
    <property type="component" value="Unassembled WGS sequence"/>
</dbReference>
<feature type="compositionally biased region" description="Polar residues" evidence="1">
    <location>
        <begin position="197"/>
        <end position="214"/>
    </location>
</feature>
<dbReference type="EMBL" id="CAJOBG010009396">
    <property type="protein sequence ID" value="CAF4265316.1"/>
    <property type="molecule type" value="Genomic_DNA"/>
</dbReference>
<dbReference type="Proteomes" id="UP000663856">
    <property type="component" value="Unassembled WGS sequence"/>
</dbReference>
<name>A0A820FIF8_9BILA</name>
<feature type="compositionally biased region" description="Pro residues" evidence="1">
    <location>
        <begin position="558"/>
        <end position="567"/>
    </location>
</feature>
<feature type="region of interest" description="Disordered" evidence="1">
    <location>
        <begin position="185"/>
        <end position="216"/>
    </location>
</feature>
<organism evidence="3 4">
    <name type="scientific">Rotaria magnacalcarata</name>
    <dbReference type="NCBI Taxonomy" id="392030"/>
    <lineage>
        <taxon>Eukaryota</taxon>
        <taxon>Metazoa</taxon>
        <taxon>Spiralia</taxon>
        <taxon>Gnathifera</taxon>
        <taxon>Rotifera</taxon>
        <taxon>Eurotatoria</taxon>
        <taxon>Bdelloidea</taxon>
        <taxon>Philodinida</taxon>
        <taxon>Philodinidae</taxon>
        <taxon>Rotaria</taxon>
    </lineage>
</organism>
<feature type="compositionally biased region" description="Basic and acidic residues" evidence="1">
    <location>
        <begin position="293"/>
        <end position="305"/>
    </location>
</feature>
<proteinExistence type="predicted"/>
<sequence>SPQPRARAHASANATQSQIQKVHASAGTATASANASGVSASGLNANAQAASVNVSATATGVSANVGNASAEGLSVSSSVTATGASVNAGNVSAQGASASAHAGVHGVEVNVANVTTSAGTASASADIGLTVSAFNASFTPFSVSVDANPFHVSFGNVGFGGITLTWPMPWNIFNLGSSACGGNIPKGSEAGEGPVHSSRQNNAGDPAASSQNNAGGIRANDNFVQNAIKTVQTLQTRLSDHFPNIQFDSQGNRWENGVQIQDRKIKTSKYVDKPPDGVDPLARKTPLRGGVDGQHERDPIGVPRSQHEARSILESHYPRPEDAHLHETDSCAIWNRAVSNQVEDLHYVTGVNHSNIATAFSQLLAEPNTVVLVRLEGRGDHYFAVTGHGDDVMVTHAWQNSHQLRNEPPMPLSTFGEHMTTITNPKAEEQARQAAATAVFRTEAARDFSTLPATVSMFRGRLGDPLVQRPNTNRQAAGITRSFDQNKRRRRAAPPLKPIYIPPQNKSTKRGKRPPPKSNSTEPKDPSPPGNHTRPRPISNSTQPKDPRLPLDDESSKPAPPQLPPTLHPHDDSIEPDIAELVQEYFSGVENVSPADVQRAYAFATSPEGMAQLNADEEEEEIPPTELCDFCRPKGRPCCFQCLLGGSRKKIVQIGSGGNIHGFAD</sequence>
<accession>A0A820FIF8</accession>
<gene>
    <name evidence="3" type="ORF">OVN521_LOCUS29790</name>
    <name evidence="2" type="ORF">WKI299_LOCUS33488</name>
</gene>
<evidence type="ECO:0000313" key="2">
    <source>
        <dbReference type="EMBL" id="CAF2181660.1"/>
    </source>
</evidence>
<evidence type="ECO:0000313" key="3">
    <source>
        <dbReference type="EMBL" id="CAF4265316.1"/>
    </source>
</evidence>
<keyword evidence="4" id="KW-1185">Reference proteome</keyword>
<evidence type="ECO:0000313" key="4">
    <source>
        <dbReference type="Proteomes" id="UP000663866"/>
    </source>
</evidence>